<protein>
    <recommendedName>
        <fullName evidence="2">Peptidase C51 domain-containing protein</fullName>
    </recommendedName>
</protein>
<feature type="domain" description="Peptidase C51" evidence="2">
    <location>
        <begin position="78"/>
        <end position="170"/>
    </location>
</feature>
<dbReference type="Pfam" id="PF05257">
    <property type="entry name" value="CHAP"/>
    <property type="match status" value="1"/>
</dbReference>
<dbReference type="InterPro" id="IPR038765">
    <property type="entry name" value="Papain-like_cys_pep_sf"/>
</dbReference>
<name>A0AAT9FRW1_9BACT</name>
<keyword evidence="1" id="KW-1133">Transmembrane helix</keyword>
<evidence type="ECO:0000256" key="1">
    <source>
        <dbReference type="SAM" id="Phobius"/>
    </source>
</evidence>
<dbReference type="InterPro" id="IPR007921">
    <property type="entry name" value="CHAP_dom"/>
</dbReference>
<dbReference type="EMBL" id="AP026866">
    <property type="protein sequence ID" value="BDS08626.1"/>
    <property type="molecule type" value="Genomic_DNA"/>
</dbReference>
<dbReference type="PANTHER" id="PTHR30094">
    <property type="entry name" value="BIFUNCTIONAL GLUTATHIONYLSPERMIDINE SYNTHETASE/AMIDASE-RELATED"/>
    <property type="match status" value="1"/>
</dbReference>
<proteinExistence type="predicted"/>
<dbReference type="AlphaFoldDB" id="A0AAT9FRW1"/>
<dbReference type="SUPFAM" id="SSF54001">
    <property type="entry name" value="Cysteine proteinases"/>
    <property type="match status" value="1"/>
</dbReference>
<accession>A0AAT9FRW1</accession>
<evidence type="ECO:0000259" key="2">
    <source>
        <dbReference type="Pfam" id="PF05257"/>
    </source>
</evidence>
<reference evidence="3" key="1">
    <citation type="submission" date="2024-07" db="EMBL/GenBank/DDBJ databases">
        <title>Complete genome sequence of Verrucomicrobiaceae bacterium NT6N.</title>
        <authorList>
            <person name="Huang C."/>
            <person name="Takami H."/>
            <person name="Hamasaki K."/>
        </authorList>
    </citation>
    <scope>NUCLEOTIDE SEQUENCE</scope>
    <source>
        <strain evidence="3">NT6N</strain>
    </source>
</reference>
<feature type="transmembrane region" description="Helical" evidence="1">
    <location>
        <begin position="6"/>
        <end position="27"/>
    </location>
</feature>
<dbReference type="KEGG" id="osu:NT6N_36660"/>
<evidence type="ECO:0000313" key="3">
    <source>
        <dbReference type="EMBL" id="BDS08626.1"/>
    </source>
</evidence>
<keyword evidence="1" id="KW-0472">Membrane</keyword>
<dbReference type="GO" id="GO:0016874">
    <property type="term" value="F:ligase activity"/>
    <property type="evidence" value="ECO:0007669"/>
    <property type="project" value="TreeGrafter"/>
</dbReference>
<dbReference type="InterPro" id="IPR051705">
    <property type="entry name" value="Gsp_Synthetase/Amidase"/>
</dbReference>
<gene>
    <name evidence="3" type="ORF">NT6N_36660</name>
</gene>
<organism evidence="3">
    <name type="scientific">Oceaniferula spumae</name>
    <dbReference type="NCBI Taxonomy" id="2979115"/>
    <lineage>
        <taxon>Bacteria</taxon>
        <taxon>Pseudomonadati</taxon>
        <taxon>Verrucomicrobiota</taxon>
        <taxon>Verrucomicrobiia</taxon>
        <taxon>Verrucomicrobiales</taxon>
        <taxon>Verrucomicrobiaceae</taxon>
        <taxon>Oceaniferula</taxon>
    </lineage>
</organism>
<dbReference type="PANTHER" id="PTHR30094:SF0">
    <property type="entry name" value="BIFUNCTIONAL GLUTATHIONYLSPERMIDINE SYNTHETASE_AMIDASE-RELATED"/>
    <property type="match status" value="1"/>
</dbReference>
<dbReference type="Gene3D" id="3.90.1720.10">
    <property type="entry name" value="endopeptidase domain like (from Nostoc punctiforme)"/>
    <property type="match status" value="1"/>
</dbReference>
<keyword evidence="1" id="KW-0812">Transmembrane</keyword>
<sequence length="219" mass="24633">MIKQTIIFGLILLIPFSLVPLLALFTIEEPPALQTPMVTIPSGVGKVVEREQGIAVYAYDSEPPAIRGKSTAKDGYCYGEKWQSTEFVRRFYDVGFNYRMPYDPGYAKNYFNPEIAHGAINPALGLVQYKNNHAHKPEAGDLLVFIEGKRGHIALISKVDGDVVEVVQQNMEDQPRAQMQLEWRNNGWRITGQKEPAGWLRLSTARVHTSHEHDGSHDS</sequence>